<accession>M3UYR2</accession>
<proteinExistence type="predicted"/>
<comment type="caution">
    <text evidence="2">The sequence shown here is derived from an EMBL/GenBank/DDBJ whole genome shotgun (WGS) entry which is preliminary data.</text>
</comment>
<dbReference type="STRING" id="410332.SAMN04488550_0730"/>
<dbReference type="RefSeq" id="WP_008380517.1">
    <property type="nucleotide sequence ID" value="NZ_BAOP01000026.1"/>
</dbReference>
<dbReference type="AlphaFoldDB" id="M3UYR2"/>
<dbReference type="InterPro" id="IPR014710">
    <property type="entry name" value="RmlC-like_jellyroll"/>
</dbReference>
<dbReference type="Gene3D" id="2.60.120.10">
    <property type="entry name" value="Jelly Rolls"/>
    <property type="match status" value="1"/>
</dbReference>
<feature type="domain" description="Cupin type-2" evidence="1">
    <location>
        <begin position="46"/>
        <end position="104"/>
    </location>
</feature>
<protein>
    <recommendedName>
        <fullName evidence="1">Cupin type-2 domain-containing protein</fullName>
    </recommendedName>
</protein>
<dbReference type="EMBL" id="BAOP01000026">
    <property type="protein sequence ID" value="GAC81052.1"/>
    <property type="molecule type" value="Genomic_DNA"/>
</dbReference>
<keyword evidence="3" id="KW-1185">Reference proteome</keyword>
<dbReference type="InterPro" id="IPR013096">
    <property type="entry name" value="Cupin_2"/>
</dbReference>
<dbReference type="OrthoDB" id="1121052at2"/>
<evidence type="ECO:0000313" key="2">
    <source>
        <dbReference type="EMBL" id="GAC81052.1"/>
    </source>
</evidence>
<evidence type="ECO:0000259" key="1">
    <source>
        <dbReference type="Pfam" id="PF07883"/>
    </source>
</evidence>
<gene>
    <name evidence="2" type="ORF">GM1_026_00200</name>
</gene>
<dbReference type="Pfam" id="PF07883">
    <property type="entry name" value="Cupin_2"/>
    <property type="match status" value="1"/>
</dbReference>
<dbReference type="Proteomes" id="UP000035009">
    <property type="component" value="Unassembled WGS sequence"/>
</dbReference>
<reference evidence="2 3" key="1">
    <citation type="submission" date="2013-02" db="EMBL/GenBank/DDBJ databases">
        <title>Whole genome shotgun sequence of Gordonia malaquae NBRC 108250.</title>
        <authorList>
            <person name="Yoshida I."/>
            <person name="Hosoyama A."/>
            <person name="Tsuchikane K."/>
            <person name="Ando Y."/>
            <person name="Baba S."/>
            <person name="Ohji S."/>
            <person name="Hamada M."/>
            <person name="Tamura T."/>
            <person name="Yamazoe A."/>
            <person name="Yamazaki S."/>
            <person name="Fujita N."/>
        </authorList>
    </citation>
    <scope>NUCLEOTIDE SEQUENCE [LARGE SCALE GENOMIC DNA]</scope>
    <source>
        <strain evidence="2 3">NBRC 108250</strain>
    </source>
</reference>
<dbReference type="InterPro" id="IPR011051">
    <property type="entry name" value="RmlC_Cupin_sf"/>
</dbReference>
<name>M3UYR2_GORML</name>
<sequence length="107" mass="11366">MSDHFTYLDGLNAPGDAAGDRATVKRLHLSESETIVRIAFADGQEMREHVAVHPIVVMGQSGVIDFTVEGTTVQLRPGTAIRVDARVPHSLKAVEAGAVALVVVHGK</sequence>
<dbReference type="eggNOG" id="COG1917">
    <property type="taxonomic scope" value="Bacteria"/>
</dbReference>
<evidence type="ECO:0000313" key="3">
    <source>
        <dbReference type="Proteomes" id="UP000035009"/>
    </source>
</evidence>
<organism evidence="2 3">
    <name type="scientific">Gordonia malaquae NBRC 108250</name>
    <dbReference type="NCBI Taxonomy" id="1223542"/>
    <lineage>
        <taxon>Bacteria</taxon>
        <taxon>Bacillati</taxon>
        <taxon>Actinomycetota</taxon>
        <taxon>Actinomycetes</taxon>
        <taxon>Mycobacteriales</taxon>
        <taxon>Gordoniaceae</taxon>
        <taxon>Gordonia</taxon>
    </lineage>
</organism>
<dbReference type="SUPFAM" id="SSF51182">
    <property type="entry name" value="RmlC-like cupins"/>
    <property type="match status" value="1"/>
</dbReference>